<dbReference type="OrthoDB" id="10514348at2759"/>
<dbReference type="Proteomes" id="UP000070412">
    <property type="component" value="Unassembled WGS sequence"/>
</dbReference>
<evidence type="ECO:0000313" key="2">
    <source>
        <dbReference type="EnsemblMetazoa" id="KAF7495389.1"/>
    </source>
</evidence>
<reference evidence="1" key="2">
    <citation type="submission" date="2020-01" db="EMBL/GenBank/DDBJ databases">
        <authorList>
            <person name="Korhonen P.K.K."/>
            <person name="Guangxu M.G."/>
            <person name="Wang T.W."/>
            <person name="Stroehlein A.J.S."/>
            <person name="Young N.D."/>
            <person name="Ang C.-S.A."/>
            <person name="Fernando D.W.F."/>
            <person name="Lu H.L."/>
            <person name="Taylor S.T."/>
            <person name="Ehtesham M.E.M."/>
            <person name="Najaraj S.H.N."/>
            <person name="Harsha G.H.G."/>
            <person name="Madugundu A.M."/>
            <person name="Renuse S.R."/>
            <person name="Holt D.H."/>
            <person name="Pandey A.P."/>
            <person name="Papenfuss A.P."/>
            <person name="Gasser R.B.G."/>
            <person name="Fischer K.F."/>
        </authorList>
    </citation>
    <scope>NUCLEOTIDE SEQUENCE</scope>
    <source>
        <strain evidence="1">SSS_KF_BRIS2020</strain>
    </source>
</reference>
<proteinExistence type="predicted"/>
<evidence type="ECO:0000313" key="1">
    <source>
        <dbReference type="EMBL" id="KAF7495389.1"/>
    </source>
</evidence>
<protein>
    <submittedName>
        <fullName evidence="1 2">Uncharacterized protein</fullName>
    </submittedName>
</protein>
<gene>
    <name evidence="1" type="ORF">SSS_6240</name>
</gene>
<evidence type="ECO:0000313" key="3">
    <source>
        <dbReference type="Proteomes" id="UP000070412"/>
    </source>
</evidence>
<accession>A0A834VHD2</accession>
<dbReference type="EMBL" id="WVUK01000048">
    <property type="protein sequence ID" value="KAF7495389.1"/>
    <property type="molecule type" value="Genomic_DNA"/>
</dbReference>
<dbReference type="AlphaFoldDB" id="A0A834VHD2"/>
<dbReference type="EnsemblMetazoa" id="SSS_6240s_mrna">
    <property type="protein sequence ID" value="KAF7495389.1"/>
    <property type="gene ID" value="SSS_6240"/>
</dbReference>
<organism evidence="1">
    <name type="scientific">Sarcoptes scabiei</name>
    <name type="common">Itch mite</name>
    <name type="synonym">Acarus scabiei</name>
    <dbReference type="NCBI Taxonomy" id="52283"/>
    <lineage>
        <taxon>Eukaryota</taxon>
        <taxon>Metazoa</taxon>
        <taxon>Ecdysozoa</taxon>
        <taxon>Arthropoda</taxon>
        <taxon>Chelicerata</taxon>
        <taxon>Arachnida</taxon>
        <taxon>Acari</taxon>
        <taxon>Acariformes</taxon>
        <taxon>Sarcoptiformes</taxon>
        <taxon>Astigmata</taxon>
        <taxon>Psoroptidia</taxon>
        <taxon>Sarcoptoidea</taxon>
        <taxon>Sarcoptidae</taxon>
        <taxon>Sarcoptinae</taxon>
        <taxon>Sarcoptes</taxon>
    </lineage>
</organism>
<name>A0A834VHD2_SARSC</name>
<sequence>MVINQKRSISYNGIEIDRNELNLIIHRLLCELNQNGSKVNEYSAKKSKLIQQLQSDIDGMNGINSSETLRRYFEIIFQLEKCQLKMEQYQLERSDIEMELYLTKKIILNMISYGSTNGIRYCSRFRSMVKRNLSKLKQRTLGAEKNKTSLRRIVNFFIELPFDTKSFERKNALYQSEQNFLTDKSFDLFDEIKQKMRSKLIALQKNQKSNENCSRKLSIEYDVLREKLKQFYQYHLEEMIAEQQKLDSYLKNRVRASEIQIQIVSLDEMIRWHRQQYRNTMERLKVLSQKIHLINSSRESETFENYKINKDFNIRSVL</sequence>
<reference evidence="2" key="3">
    <citation type="submission" date="2022-06" db="UniProtKB">
        <authorList>
            <consortium name="EnsemblMetazoa"/>
        </authorList>
    </citation>
    <scope>IDENTIFICATION</scope>
</reference>
<reference evidence="3" key="1">
    <citation type="journal article" date="2020" name="PLoS Negl. Trop. Dis.">
        <title>High-quality nuclear genome for Sarcoptes scabiei-A critical resource for a neglected parasite.</title>
        <authorList>
            <person name="Korhonen P.K."/>
            <person name="Gasser R.B."/>
            <person name="Ma G."/>
            <person name="Wang T."/>
            <person name="Stroehlein A.J."/>
            <person name="Young N.D."/>
            <person name="Ang C.S."/>
            <person name="Fernando D.D."/>
            <person name="Lu H.C."/>
            <person name="Taylor S."/>
            <person name="Reynolds S.L."/>
            <person name="Mofiz E."/>
            <person name="Najaraj S.H."/>
            <person name="Gowda H."/>
            <person name="Madugundu A."/>
            <person name="Renuse S."/>
            <person name="Holt D."/>
            <person name="Pandey A."/>
            <person name="Papenfuss A.T."/>
            <person name="Fischer K."/>
        </authorList>
    </citation>
    <scope>NUCLEOTIDE SEQUENCE [LARGE SCALE GENOMIC DNA]</scope>
</reference>
<keyword evidence="3" id="KW-1185">Reference proteome</keyword>